<dbReference type="PIRSF" id="PIRSF000446">
    <property type="entry name" value="Mct"/>
    <property type="match status" value="1"/>
</dbReference>
<feature type="domain" description="Malonyl-CoA:ACP transacylase (MAT)" evidence="8">
    <location>
        <begin position="1"/>
        <end position="293"/>
    </location>
</feature>
<dbReference type="Gene3D" id="3.40.366.10">
    <property type="entry name" value="Malonyl-Coenzyme A Acyl Carrier Protein, domain 2"/>
    <property type="match status" value="1"/>
</dbReference>
<dbReference type="SUPFAM" id="SSF55048">
    <property type="entry name" value="Probable ACP-binding domain of malonyl-CoA ACP transacylase"/>
    <property type="match status" value="1"/>
</dbReference>
<feature type="active site" evidence="7">
    <location>
        <position position="74"/>
    </location>
</feature>
<dbReference type="Pfam" id="PF00698">
    <property type="entry name" value="Acyl_transf_1"/>
    <property type="match status" value="1"/>
</dbReference>
<dbReference type="InterPro" id="IPR014043">
    <property type="entry name" value="Acyl_transferase_dom"/>
</dbReference>
<sequence length="306" mass="34011">MGRDIAESSKEMMSLWEKAESISKLPLRAVYWESNDTTLMSDTQYLQPALTVVNMSIWQQLSKHLVPGCVAGHSLGEFSALAAAKVLSFESVLELVCLRGELMSNLEPSEQGAMIAILRLSQTEVECIVKDVSHNIQQSITIANYNTPVQFVVSGTREAIEATISFVKEKRGRAVLLPVSGAFHSPLMEKASQKFSEKLSKMNWSTPLYPIYTNSTGTPFVDTKSIYDSILNQMISPVHWINVITNQWKDGTRQWIEVGPKGVLSRMVTPILEEHISTIDNNISVHSIDSLKTLTCFTSNNSLTLT</sequence>
<gene>
    <name evidence="9" type="primary">fabD</name>
    <name evidence="9" type="ordered locus">LI0227</name>
</gene>
<proteinExistence type="inferred from homology"/>
<comment type="catalytic activity">
    <reaction evidence="5 6">
        <text>holo-[ACP] + malonyl-CoA = malonyl-[ACP] + CoA</text>
        <dbReference type="Rhea" id="RHEA:41792"/>
        <dbReference type="Rhea" id="RHEA-COMP:9623"/>
        <dbReference type="Rhea" id="RHEA-COMP:9685"/>
        <dbReference type="ChEBI" id="CHEBI:57287"/>
        <dbReference type="ChEBI" id="CHEBI:57384"/>
        <dbReference type="ChEBI" id="CHEBI:64479"/>
        <dbReference type="ChEBI" id="CHEBI:78449"/>
        <dbReference type="EC" id="2.3.1.39"/>
    </reaction>
</comment>
<keyword evidence="3 6" id="KW-0808">Transferase</keyword>
<dbReference type="InterPro" id="IPR001227">
    <property type="entry name" value="Ac_transferase_dom_sf"/>
</dbReference>
<dbReference type="InterPro" id="IPR016036">
    <property type="entry name" value="Malonyl_transacylase_ACP-bd"/>
</dbReference>
<dbReference type="GO" id="GO:0005829">
    <property type="term" value="C:cytosol"/>
    <property type="evidence" value="ECO:0007669"/>
    <property type="project" value="TreeGrafter"/>
</dbReference>
<evidence type="ECO:0000256" key="1">
    <source>
        <dbReference type="ARBA" id="ARBA00013258"/>
    </source>
</evidence>
<dbReference type="STRING" id="363253.LI0227"/>
<dbReference type="SUPFAM" id="SSF52151">
    <property type="entry name" value="FabD/lysophospholipase-like"/>
    <property type="match status" value="1"/>
</dbReference>
<evidence type="ECO:0000313" key="10">
    <source>
        <dbReference type="Proteomes" id="UP000002430"/>
    </source>
</evidence>
<dbReference type="InterPro" id="IPR050858">
    <property type="entry name" value="Mal-CoA-ACP_Trans/PKS_FabD"/>
</dbReference>
<dbReference type="AlphaFoldDB" id="Q1MRU3"/>
<dbReference type="PANTHER" id="PTHR42681">
    <property type="entry name" value="MALONYL-COA-ACYL CARRIER PROTEIN TRANSACYLASE, MITOCHONDRIAL"/>
    <property type="match status" value="1"/>
</dbReference>
<evidence type="ECO:0000256" key="4">
    <source>
        <dbReference type="ARBA" id="ARBA00023315"/>
    </source>
</evidence>
<evidence type="ECO:0000256" key="2">
    <source>
        <dbReference type="ARBA" id="ARBA00018953"/>
    </source>
</evidence>
<dbReference type="Proteomes" id="UP000002430">
    <property type="component" value="Chromosome"/>
</dbReference>
<dbReference type="eggNOG" id="COG0331">
    <property type="taxonomic scope" value="Bacteria"/>
</dbReference>
<dbReference type="InterPro" id="IPR024925">
    <property type="entry name" value="Malonyl_CoA-ACP_transAc"/>
</dbReference>
<dbReference type="KEGG" id="lip:LI0227"/>
<dbReference type="GO" id="GO:0004314">
    <property type="term" value="F:[acyl-carrier-protein] S-malonyltransferase activity"/>
    <property type="evidence" value="ECO:0007669"/>
    <property type="project" value="UniProtKB-EC"/>
</dbReference>
<evidence type="ECO:0000313" key="9">
    <source>
        <dbReference type="EMBL" id="CAJ54283.1"/>
    </source>
</evidence>
<feature type="active site" evidence="7">
    <location>
        <position position="184"/>
    </location>
</feature>
<comment type="similarity">
    <text evidence="6">Belongs to the fabD family.</text>
</comment>
<dbReference type="EMBL" id="AM180252">
    <property type="protein sequence ID" value="CAJ54283.1"/>
    <property type="molecule type" value="Genomic_DNA"/>
</dbReference>
<dbReference type="SMART" id="SM00827">
    <property type="entry name" value="PKS_AT"/>
    <property type="match status" value="1"/>
</dbReference>
<dbReference type="InterPro" id="IPR016035">
    <property type="entry name" value="Acyl_Trfase/lysoPLipase"/>
</dbReference>
<dbReference type="GO" id="GO:0006633">
    <property type="term" value="P:fatty acid biosynthetic process"/>
    <property type="evidence" value="ECO:0007669"/>
    <property type="project" value="TreeGrafter"/>
</dbReference>
<dbReference type="HOGENOM" id="CLU_030558_0_1_7"/>
<keyword evidence="4 6" id="KW-0012">Acyltransferase</keyword>
<dbReference type="PANTHER" id="PTHR42681:SF1">
    <property type="entry name" value="MALONYL-COA-ACYL CARRIER PROTEIN TRANSACYLASE, MITOCHONDRIAL"/>
    <property type="match status" value="1"/>
</dbReference>
<organism evidence="9 10">
    <name type="scientific">Lawsonia intracellularis (strain PHE/MN1-00)</name>
    <dbReference type="NCBI Taxonomy" id="363253"/>
    <lineage>
        <taxon>Bacteria</taxon>
        <taxon>Pseudomonadati</taxon>
        <taxon>Thermodesulfobacteriota</taxon>
        <taxon>Desulfovibrionia</taxon>
        <taxon>Desulfovibrionales</taxon>
        <taxon>Desulfovibrionaceae</taxon>
        <taxon>Lawsonia</taxon>
    </lineage>
</organism>
<evidence type="ECO:0000256" key="5">
    <source>
        <dbReference type="ARBA" id="ARBA00048462"/>
    </source>
</evidence>
<evidence type="ECO:0000259" key="8">
    <source>
        <dbReference type="SMART" id="SM00827"/>
    </source>
</evidence>
<reference evidence="9 10" key="1">
    <citation type="submission" date="2005-11" db="EMBL/GenBank/DDBJ databases">
        <title>The complete genome sequence of Lawsonia intracellularis: the causative agent of proliferative enteropathy.</title>
        <authorList>
            <person name="Kaur K."/>
            <person name="Zhang Q."/>
            <person name="Beckler D."/>
            <person name="Munir S."/>
            <person name="Li L."/>
            <person name="Kinsley K."/>
            <person name="Herron L."/>
            <person name="Peterson A."/>
            <person name="May B."/>
            <person name="Singh S."/>
            <person name="Gebhart C."/>
            <person name="Kapur V."/>
        </authorList>
    </citation>
    <scope>NUCLEOTIDE SEQUENCE [LARGE SCALE GENOMIC DNA]</scope>
    <source>
        <strain evidence="9 10">PHE/MN1-00</strain>
    </source>
</reference>
<dbReference type="Gene3D" id="3.30.70.250">
    <property type="entry name" value="Malonyl-CoA ACP transacylase, ACP-binding"/>
    <property type="match status" value="1"/>
</dbReference>
<evidence type="ECO:0000256" key="3">
    <source>
        <dbReference type="ARBA" id="ARBA00022679"/>
    </source>
</evidence>
<dbReference type="EC" id="2.3.1.39" evidence="1 6"/>
<protein>
    <recommendedName>
        <fullName evidence="2 6">Malonyl CoA-acyl carrier protein transacylase</fullName>
        <ecNumber evidence="1 6">2.3.1.39</ecNumber>
    </recommendedName>
</protein>
<evidence type="ECO:0000256" key="6">
    <source>
        <dbReference type="PIRNR" id="PIRNR000446"/>
    </source>
</evidence>
<accession>Q1MRU3</accession>
<keyword evidence="10" id="KW-1185">Reference proteome</keyword>
<evidence type="ECO:0000256" key="7">
    <source>
        <dbReference type="PIRSR" id="PIRSR000446-1"/>
    </source>
</evidence>
<name>Q1MRU3_LAWIP</name>